<dbReference type="InterPro" id="IPR004680">
    <property type="entry name" value="Cit_transptr-like_dom"/>
</dbReference>
<keyword evidence="6 7" id="KW-0472">Membrane</keyword>
<organism evidence="9 10">
    <name type="scientific">Gracilimonas halophila</name>
    <dbReference type="NCBI Taxonomy" id="1834464"/>
    <lineage>
        <taxon>Bacteria</taxon>
        <taxon>Pseudomonadati</taxon>
        <taxon>Balneolota</taxon>
        <taxon>Balneolia</taxon>
        <taxon>Balneolales</taxon>
        <taxon>Balneolaceae</taxon>
        <taxon>Gracilimonas</taxon>
    </lineage>
</organism>
<feature type="transmembrane region" description="Helical" evidence="7">
    <location>
        <begin position="140"/>
        <end position="164"/>
    </location>
</feature>
<sequence length="595" mass="65003">MFGIAPDILFVYALILVAVVLFINKRISFDITSLILLAILIVSGILTPTEGLSGFSNPATVTIACMFILSEGLRRTGALDIVGDYFFKLSKLNYRLTMFIIMIIVGVISAFINNTAAVAIFIPVIISLSKDIGESASKLLMPMSFAAMLGGVCTLIGTSTNLLVDSIATDNDLAGFGMFDFAPVGMIFFVVGFIYLFTIGIKLIPERRKDESLTDTFEMQSYLTDVVLQPNSPFVGTPLKNTELIQDLDLDIVEVFDEDGNSKPDRRTINLEKKDVLRIRGSVKELNKLLNREDVLIKPNKNWDDKDFEIGNGQLVEAVIAPESSFEGKKLKKVDLYQHYGAQVLAIRQKGKIQHDQLQDIRLQSGTSLLLYAKKERVNEIKTAEEFVLATEIKVPDFKKSKIPVAIAIITGVVAFAAFGILPIVASAICGVILMVLTGCLSNEEAYQSINWKVIFLLGGVLPLGVAMQKTGAAQLIVDIVVTQFESLGPTAVLSAFFFLSMMLTNLISNQATAALLGPIAIEASSSINVSADPLLVAVTMAASLSFMSPIGYQTNTMIFGPGQYKFIDFVKVGTPLNILFWIIGTFAIPYFWPF</sequence>
<dbReference type="Gene3D" id="3.30.70.1450">
    <property type="entry name" value="Regulator of K+ conductance, C-terminal domain"/>
    <property type="match status" value="2"/>
</dbReference>
<feature type="transmembrane region" description="Helical" evidence="7">
    <location>
        <begin position="184"/>
        <end position="204"/>
    </location>
</feature>
<dbReference type="PROSITE" id="PS51202">
    <property type="entry name" value="RCK_C"/>
    <property type="match status" value="2"/>
</dbReference>
<dbReference type="InterPro" id="IPR036721">
    <property type="entry name" value="RCK_C_sf"/>
</dbReference>
<evidence type="ECO:0000256" key="6">
    <source>
        <dbReference type="ARBA" id="ARBA00023136"/>
    </source>
</evidence>
<dbReference type="InterPro" id="IPR051679">
    <property type="entry name" value="DASS-Related_Transporters"/>
</dbReference>
<feature type="transmembrane region" description="Helical" evidence="7">
    <location>
        <begin position="535"/>
        <end position="553"/>
    </location>
</feature>
<feature type="transmembrane region" description="Helical" evidence="7">
    <location>
        <begin position="488"/>
        <end position="508"/>
    </location>
</feature>
<reference evidence="10" key="1">
    <citation type="journal article" date="2019" name="Int. J. Syst. Evol. Microbiol.">
        <title>The Global Catalogue of Microorganisms (GCM) 10K type strain sequencing project: providing services to taxonomists for standard genome sequencing and annotation.</title>
        <authorList>
            <consortium name="The Broad Institute Genomics Platform"/>
            <consortium name="The Broad Institute Genome Sequencing Center for Infectious Disease"/>
            <person name="Wu L."/>
            <person name="Ma J."/>
        </authorList>
    </citation>
    <scope>NUCLEOTIDE SEQUENCE [LARGE SCALE GENOMIC DNA]</scope>
    <source>
        <strain evidence="10">KCTC 52042</strain>
    </source>
</reference>
<keyword evidence="10" id="KW-1185">Reference proteome</keyword>
<keyword evidence="5 7" id="KW-1133">Transmembrane helix</keyword>
<gene>
    <name evidence="9" type="ORF">ACFSVN_07080</name>
</gene>
<keyword evidence="2" id="KW-0813">Transport</keyword>
<dbReference type="RefSeq" id="WP_390300443.1">
    <property type="nucleotide sequence ID" value="NZ_JBHULI010000024.1"/>
</dbReference>
<dbReference type="EMBL" id="JBHULI010000024">
    <property type="protein sequence ID" value="MFD2532204.1"/>
    <property type="molecule type" value="Genomic_DNA"/>
</dbReference>
<dbReference type="InterPro" id="IPR006037">
    <property type="entry name" value="RCK_C"/>
</dbReference>
<protein>
    <submittedName>
        <fullName evidence="9">SLC13 family permease</fullName>
    </submittedName>
</protein>
<feature type="transmembrane region" description="Helical" evidence="7">
    <location>
        <begin position="450"/>
        <end position="467"/>
    </location>
</feature>
<keyword evidence="4" id="KW-0677">Repeat</keyword>
<feature type="transmembrane region" description="Helical" evidence="7">
    <location>
        <begin position="6"/>
        <end position="24"/>
    </location>
</feature>
<dbReference type="SUPFAM" id="SSF116726">
    <property type="entry name" value="TrkA C-terminal domain-like"/>
    <property type="match status" value="2"/>
</dbReference>
<evidence type="ECO:0000256" key="1">
    <source>
        <dbReference type="ARBA" id="ARBA00004141"/>
    </source>
</evidence>
<comment type="caution">
    <text evidence="9">The sequence shown here is derived from an EMBL/GenBank/DDBJ whole genome shotgun (WGS) entry which is preliminary data.</text>
</comment>
<dbReference type="CDD" id="cd01115">
    <property type="entry name" value="SLC13_permease"/>
    <property type="match status" value="1"/>
</dbReference>
<feature type="transmembrane region" description="Helical" evidence="7">
    <location>
        <begin position="405"/>
        <end position="438"/>
    </location>
</feature>
<feature type="transmembrane region" description="Helical" evidence="7">
    <location>
        <begin position="96"/>
        <end position="128"/>
    </location>
</feature>
<evidence type="ECO:0000313" key="9">
    <source>
        <dbReference type="EMBL" id="MFD2532204.1"/>
    </source>
</evidence>
<dbReference type="Pfam" id="PF02080">
    <property type="entry name" value="TrkA_C"/>
    <property type="match status" value="1"/>
</dbReference>
<comment type="subcellular location">
    <subcellularLocation>
        <location evidence="1">Membrane</location>
        <topology evidence="1">Multi-pass membrane protein</topology>
    </subcellularLocation>
</comment>
<dbReference type="Proteomes" id="UP001597460">
    <property type="component" value="Unassembled WGS sequence"/>
</dbReference>
<dbReference type="PANTHER" id="PTHR43652:SF2">
    <property type="entry name" value="BASIC AMINO ACID ANTIPORTER YFCC-RELATED"/>
    <property type="match status" value="1"/>
</dbReference>
<keyword evidence="3 7" id="KW-0812">Transmembrane</keyword>
<feature type="transmembrane region" description="Helical" evidence="7">
    <location>
        <begin position="573"/>
        <end position="593"/>
    </location>
</feature>
<evidence type="ECO:0000256" key="7">
    <source>
        <dbReference type="SAM" id="Phobius"/>
    </source>
</evidence>
<accession>A0ABW5JKR6</accession>
<feature type="transmembrane region" description="Helical" evidence="7">
    <location>
        <begin position="31"/>
        <end position="49"/>
    </location>
</feature>
<feature type="domain" description="RCK C-terminal" evidence="8">
    <location>
        <begin position="210"/>
        <end position="295"/>
    </location>
</feature>
<name>A0ABW5JKR6_9BACT</name>
<dbReference type="PANTHER" id="PTHR43652">
    <property type="entry name" value="BASIC AMINO ACID ANTIPORTER YFCC-RELATED"/>
    <property type="match status" value="1"/>
</dbReference>
<evidence type="ECO:0000256" key="3">
    <source>
        <dbReference type="ARBA" id="ARBA00022692"/>
    </source>
</evidence>
<proteinExistence type="predicted"/>
<feature type="domain" description="RCK C-terminal" evidence="8">
    <location>
        <begin position="303"/>
        <end position="390"/>
    </location>
</feature>
<evidence type="ECO:0000313" key="10">
    <source>
        <dbReference type="Proteomes" id="UP001597460"/>
    </source>
</evidence>
<evidence type="ECO:0000256" key="4">
    <source>
        <dbReference type="ARBA" id="ARBA00022737"/>
    </source>
</evidence>
<dbReference type="Pfam" id="PF03600">
    <property type="entry name" value="CitMHS"/>
    <property type="match status" value="1"/>
</dbReference>
<evidence type="ECO:0000259" key="8">
    <source>
        <dbReference type="PROSITE" id="PS51202"/>
    </source>
</evidence>
<evidence type="ECO:0000256" key="5">
    <source>
        <dbReference type="ARBA" id="ARBA00022989"/>
    </source>
</evidence>
<evidence type="ECO:0000256" key="2">
    <source>
        <dbReference type="ARBA" id="ARBA00022448"/>
    </source>
</evidence>